<evidence type="ECO:0000313" key="2">
    <source>
        <dbReference type="EMBL" id="MBB3196110.1"/>
    </source>
</evidence>
<dbReference type="Pfam" id="PF01590">
    <property type="entry name" value="GAF"/>
    <property type="match status" value="1"/>
</dbReference>
<dbReference type="EMBL" id="JACHXO010000006">
    <property type="protein sequence ID" value="MBB3196110.1"/>
    <property type="molecule type" value="Genomic_DNA"/>
</dbReference>
<organism evidence="2 3">
    <name type="scientific">Roseateles terrae</name>
    <dbReference type="NCBI Taxonomy" id="431060"/>
    <lineage>
        <taxon>Bacteria</taxon>
        <taxon>Pseudomonadati</taxon>
        <taxon>Pseudomonadota</taxon>
        <taxon>Betaproteobacteria</taxon>
        <taxon>Burkholderiales</taxon>
        <taxon>Sphaerotilaceae</taxon>
        <taxon>Roseateles</taxon>
    </lineage>
</organism>
<feature type="domain" description="GGDEF" evidence="1">
    <location>
        <begin position="194"/>
        <end position="329"/>
    </location>
</feature>
<dbReference type="PROSITE" id="PS50887">
    <property type="entry name" value="GGDEF"/>
    <property type="match status" value="1"/>
</dbReference>
<dbReference type="NCBIfam" id="TIGR00254">
    <property type="entry name" value="GGDEF"/>
    <property type="match status" value="1"/>
</dbReference>
<dbReference type="Proteomes" id="UP000574369">
    <property type="component" value="Unassembled WGS sequence"/>
</dbReference>
<evidence type="ECO:0000259" key="1">
    <source>
        <dbReference type="PROSITE" id="PS50887"/>
    </source>
</evidence>
<dbReference type="Pfam" id="PF00990">
    <property type="entry name" value="GGDEF"/>
    <property type="match status" value="1"/>
</dbReference>
<dbReference type="RefSeq" id="WP_088453297.1">
    <property type="nucleotide sequence ID" value="NZ_JACHXO010000006.1"/>
</dbReference>
<dbReference type="InterPro" id="IPR043128">
    <property type="entry name" value="Rev_trsase/Diguanyl_cyclase"/>
</dbReference>
<dbReference type="InterPro" id="IPR029016">
    <property type="entry name" value="GAF-like_dom_sf"/>
</dbReference>
<name>A0ABR6GVH6_9BURK</name>
<dbReference type="SMART" id="SM00267">
    <property type="entry name" value="GGDEF"/>
    <property type="match status" value="1"/>
</dbReference>
<dbReference type="InterPro" id="IPR029787">
    <property type="entry name" value="Nucleotide_cyclase"/>
</dbReference>
<sequence>MIAPPIPPDEDARRATLRVLQILDTEPDERFDRITRMARRIFQLPIALVSLVDADRQWFKSAQGLDVRETTRDVSFCGHAILSDDILLVPDAHRDPRFADNPLVTGPPQVRFYAGCPVRSPSGHRLGTLCLLDHQPRGFDEDDKATLRDLAFLVEQQFAALYAAMVDELTGLANRRGFESQAGHVVALCQRNAWPATLLFFDLDGFKGVNDRYGHAEGDWALKSFAGLLRYCLRASDVVARIGGDEFVALLSGTATEEKDRAMERLRAQLNALNLRAQRGYALDFSVGSASMSADAPLELETLLTQADAAMYAQKQQRSAAALTPEAGR</sequence>
<accession>A0ABR6GVH6</accession>
<dbReference type="InterPro" id="IPR000160">
    <property type="entry name" value="GGDEF_dom"/>
</dbReference>
<dbReference type="Gene3D" id="3.30.450.40">
    <property type="match status" value="1"/>
</dbReference>
<keyword evidence="3" id="KW-1185">Reference proteome</keyword>
<protein>
    <submittedName>
        <fullName evidence="2">Diguanylate cyclase (GGDEF)-like protein</fullName>
    </submittedName>
</protein>
<proteinExistence type="predicted"/>
<reference evidence="2 3" key="1">
    <citation type="submission" date="2020-08" db="EMBL/GenBank/DDBJ databases">
        <title>Genomic Encyclopedia of Type Strains, Phase III (KMG-III): the genomes of soil and plant-associated and newly described type strains.</title>
        <authorList>
            <person name="Whitman W."/>
        </authorList>
    </citation>
    <scope>NUCLEOTIDE SEQUENCE [LARGE SCALE GENOMIC DNA]</scope>
    <source>
        <strain evidence="2 3">CECT 7247</strain>
    </source>
</reference>
<dbReference type="PANTHER" id="PTHR43102">
    <property type="entry name" value="SLR1143 PROTEIN"/>
    <property type="match status" value="1"/>
</dbReference>
<dbReference type="Gene3D" id="3.30.70.270">
    <property type="match status" value="1"/>
</dbReference>
<dbReference type="InterPro" id="IPR003018">
    <property type="entry name" value="GAF"/>
</dbReference>
<comment type="caution">
    <text evidence="2">The sequence shown here is derived from an EMBL/GenBank/DDBJ whole genome shotgun (WGS) entry which is preliminary data.</text>
</comment>
<dbReference type="PANTHER" id="PTHR43102:SF2">
    <property type="entry name" value="GAF DOMAIN-CONTAINING PROTEIN"/>
    <property type="match status" value="1"/>
</dbReference>
<evidence type="ECO:0000313" key="3">
    <source>
        <dbReference type="Proteomes" id="UP000574369"/>
    </source>
</evidence>
<dbReference type="SMART" id="SM00065">
    <property type="entry name" value="GAF"/>
    <property type="match status" value="1"/>
</dbReference>
<dbReference type="SUPFAM" id="SSF55781">
    <property type="entry name" value="GAF domain-like"/>
    <property type="match status" value="1"/>
</dbReference>
<dbReference type="SUPFAM" id="SSF55073">
    <property type="entry name" value="Nucleotide cyclase"/>
    <property type="match status" value="1"/>
</dbReference>
<gene>
    <name evidence="2" type="ORF">FHS28_003520</name>
</gene>
<dbReference type="CDD" id="cd01949">
    <property type="entry name" value="GGDEF"/>
    <property type="match status" value="1"/>
</dbReference>